<dbReference type="InterPro" id="IPR040608">
    <property type="entry name" value="Snf8/Vps36"/>
</dbReference>
<dbReference type="PANTHER" id="PTHR13128:SF12">
    <property type="entry name" value="VACUOLAR PROTEIN-SORTING-ASSOCIATED PROTEIN 36"/>
    <property type="match status" value="1"/>
</dbReference>
<dbReference type="EMBL" id="KB206474">
    <property type="protein sequence ID" value="ELP91339.1"/>
    <property type="molecule type" value="Genomic_DNA"/>
</dbReference>
<comment type="similarity">
    <text evidence="1">Belongs to the VPS36 family.</text>
</comment>
<dbReference type="Pfam" id="PF04157">
    <property type="entry name" value="EAP30"/>
    <property type="match status" value="1"/>
</dbReference>
<keyword evidence="1" id="KW-0963">Cytoplasm</keyword>
<keyword evidence="3" id="KW-1185">Reference proteome</keyword>
<organism evidence="2 3">
    <name type="scientific">Entamoeba invadens IP1</name>
    <dbReference type="NCBI Taxonomy" id="370355"/>
    <lineage>
        <taxon>Eukaryota</taxon>
        <taxon>Amoebozoa</taxon>
        <taxon>Evosea</taxon>
        <taxon>Archamoebae</taxon>
        <taxon>Mastigamoebida</taxon>
        <taxon>Entamoebidae</taxon>
        <taxon>Entamoeba</taxon>
    </lineage>
</organism>
<comment type="subcellular location">
    <subcellularLocation>
        <location evidence="1">Cytoplasm</location>
    </subcellularLocation>
    <subcellularLocation>
        <location evidence="1">Endosome</location>
    </subcellularLocation>
</comment>
<dbReference type="OrthoDB" id="271448at2759"/>
<dbReference type="InterPro" id="IPR036388">
    <property type="entry name" value="WH-like_DNA-bd_sf"/>
</dbReference>
<sequence length="234" mass="27020">MQEGNYGLSATISMKRSRNQQIDEVLSTSFSDLDTLTQNAERLEVIAEKFQSHTTEGKENKEYQKMLIELGIASPVSRTDSGKNFIANLMFEIDTFTHEYFLKQGESAILLTDLYSIYNRARGDVVSPREMKDACDLLNSNGRFIGMMNINKSLIVHDREFNLNNFQVAVLQTLQQTKRITCLQIAQHYGIQFVIIKTLMEQLERNEVICRDESEQGTAFYENMFQPYVLHYIN</sequence>
<protein>
    <recommendedName>
        <fullName evidence="1">Vacuolar protein-sorting-associated protein 36</fullName>
    </recommendedName>
    <alternativeName>
        <fullName evidence="1">ESCRT-II complex subunit VPS36</fullName>
    </alternativeName>
</protein>
<dbReference type="Gene3D" id="6.10.140.260">
    <property type="match status" value="1"/>
</dbReference>
<dbReference type="GO" id="GO:0043130">
    <property type="term" value="F:ubiquitin binding"/>
    <property type="evidence" value="ECO:0007669"/>
    <property type="project" value="UniProtKB-UniRule"/>
</dbReference>
<dbReference type="GO" id="GO:0031902">
    <property type="term" value="C:late endosome membrane"/>
    <property type="evidence" value="ECO:0007669"/>
    <property type="project" value="UniProtKB-UniRule"/>
</dbReference>
<dbReference type="OMA" id="IDEFCHL"/>
<evidence type="ECO:0000313" key="3">
    <source>
        <dbReference type="Proteomes" id="UP000014680"/>
    </source>
</evidence>
<dbReference type="VEuPathDB" id="AmoebaDB:EIN_153760"/>
<gene>
    <name evidence="2" type="ORF">EIN_153760</name>
</gene>
<comment type="subunit">
    <text evidence="1">Component of the endosomal sorting complex required for transport II (ESCRT-II).</text>
</comment>
<dbReference type="Gene3D" id="1.10.10.10">
    <property type="entry name" value="Winged helix-like DNA-binding domain superfamily/Winged helix DNA-binding domain"/>
    <property type="match status" value="2"/>
</dbReference>
<accession>A0A0A1U8W2</accession>
<dbReference type="GeneID" id="14890230"/>
<keyword evidence="1" id="KW-0967">Endosome</keyword>
<dbReference type="AlphaFoldDB" id="A0A0A1U8W2"/>
<dbReference type="InterPro" id="IPR036390">
    <property type="entry name" value="WH_DNA-bd_sf"/>
</dbReference>
<dbReference type="PANTHER" id="PTHR13128">
    <property type="entry name" value="VACUOLAR PROTEIN-SORTING-ASSOCIATED PROTEIN 36"/>
    <property type="match status" value="1"/>
</dbReference>
<keyword evidence="1" id="KW-0813">Transport</keyword>
<dbReference type="InterPro" id="IPR037855">
    <property type="entry name" value="Vps36"/>
</dbReference>
<dbReference type="GO" id="GO:0000814">
    <property type="term" value="C:ESCRT II complex"/>
    <property type="evidence" value="ECO:0007669"/>
    <property type="project" value="UniProtKB-UniRule"/>
</dbReference>
<dbReference type="GO" id="GO:0043328">
    <property type="term" value="P:protein transport to vacuole involved in ubiquitin-dependent protein catabolic process via the multivesicular body sorting pathway"/>
    <property type="evidence" value="ECO:0007669"/>
    <property type="project" value="UniProtKB-UniRule"/>
</dbReference>
<reference evidence="2 3" key="1">
    <citation type="submission" date="2012-10" db="EMBL/GenBank/DDBJ databases">
        <authorList>
            <person name="Zafar N."/>
            <person name="Inman J."/>
            <person name="Hall N."/>
            <person name="Lorenzi H."/>
            <person name="Caler E."/>
        </authorList>
    </citation>
    <scope>NUCLEOTIDE SEQUENCE [LARGE SCALE GENOMIC DNA]</scope>
    <source>
        <strain evidence="2 3">IP1</strain>
    </source>
</reference>
<dbReference type="KEGG" id="eiv:EIN_153760"/>
<dbReference type="Proteomes" id="UP000014680">
    <property type="component" value="Unassembled WGS sequence"/>
</dbReference>
<dbReference type="SUPFAM" id="SSF46785">
    <property type="entry name" value="Winged helix' DNA-binding domain"/>
    <property type="match status" value="1"/>
</dbReference>
<evidence type="ECO:0000256" key="1">
    <source>
        <dbReference type="RuleBase" id="RU367095"/>
    </source>
</evidence>
<evidence type="ECO:0000313" key="2">
    <source>
        <dbReference type="EMBL" id="ELP91339.1"/>
    </source>
</evidence>
<dbReference type="RefSeq" id="XP_004258110.1">
    <property type="nucleotide sequence ID" value="XM_004258062.1"/>
</dbReference>
<proteinExistence type="inferred from homology"/>
<dbReference type="GO" id="GO:0032266">
    <property type="term" value="F:phosphatidylinositol-3-phosphate binding"/>
    <property type="evidence" value="ECO:0007669"/>
    <property type="project" value="UniProtKB-UniRule"/>
</dbReference>
<comment type="function">
    <text evidence="1">Component of the ESCRT-II complex (endosomal sorting complex required for transport II), which is required for multivesicular body (MVB) formation and sorting of endosomal cargo proteins into MVBs.</text>
</comment>
<keyword evidence="1" id="KW-0653">Protein transport</keyword>
<name>A0A0A1U8W2_ENTIV</name>